<dbReference type="PANTHER" id="PTHR10809:SF6">
    <property type="entry name" value="AT11025P-RELATED"/>
    <property type="match status" value="1"/>
</dbReference>
<feature type="region of interest" description="Disordered" evidence="6">
    <location>
        <begin position="174"/>
        <end position="199"/>
    </location>
</feature>
<dbReference type="InterPro" id="IPR008962">
    <property type="entry name" value="PapD-like_sf"/>
</dbReference>
<protein>
    <submittedName>
        <fullName evidence="9">Putative Vesicle-associated membrane protein</fullName>
    </submittedName>
</protein>
<dbReference type="STRING" id="29655.A0A0K9NQ43"/>
<dbReference type="GO" id="GO:0043495">
    <property type="term" value="F:protein-membrane adaptor activity"/>
    <property type="evidence" value="ECO:0000318"/>
    <property type="project" value="GO_Central"/>
</dbReference>
<dbReference type="InterPro" id="IPR013783">
    <property type="entry name" value="Ig-like_fold"/>
</dbReference>
<comment type="caution">
    <text evidence="9">The sequence shown here is derived from an EMBL/GenBank/DDBJ whole genome shotgun (WGS) entry which is preliminary data.</text>
</comment>
<dbReference type="OrthoDB" id="264603at2759"/>
<feature type="domain" description="MSP" evidence="8">
    <location>
        <begin position="8"/>
        <end position="128"/>
    </location>
</feature>
<evidence type="ECO:0000256" key="1">
    <source>
        <dbReference type="ARBA" id="ARBA00004211"/>
    </source>
</evidence>
<evidence type="ECO:0000256" key="7">
    <source>
        <dbReference type="SAM" id="Phobius"/>
    </source>
</evidence>
<dbReference type="Pfam" id="PF00635">
    <property type="entry name" value="Motile_Sperm"/>
    <property type="match status" value="1"/>
</dbReference>
<proteinExistence type="inferred from homology"/>
<dbReference type="FunFam" id="2.60.40.10:FF:000813">
    <property type="entry name" value="Vesicle-associated protein 1-1"/>
    <property type="match status" value="1"/>
</dbReference>
<dbReference type="GO" id="GO:0061817">
    <property type="term" value="P:endoplasmic reticulum-plasma membrane tethering"/>
    <property type="evidence" value="ECO:0000318"/>
    <property type="project" value="GO_Central"/>
</dbReference>
<keyword evidence="4 7" id="KW-1133">Transmembrane helix</keyword>
<dbReference type="InterPro" id="IPR016763">
    <property type="entry name" value="VAP"/>
</dbReference>
<dbReference type="PROSITE" id="PS50202">
    <property type="entry name" value="MSP"/>
    <property type="match status" value="1"/>
</dbReference>
<dbReference type="Proteomes" id="UP000036987">
    <property type="component" value="Unassembled WGS sequence"/>
</dbReference>
<evidence type="ECO:0000256" key="6">
    <source>
        <dbReference type="SAM" id="MobiDB-lite"/>
    </source>
</evidence>
<dbReference type="GO" id="GO:0090158">
    <property type="term" value="P:endoplasmic reticulum membrane organization"/>
    <property type="evidence" value="ECO:0000318"/>
    <property type="project" value="GO_Central"/>
</dbReference>
<evidence type="ECO:0000256" key="5">
    <source>
        <dbReference type="ARBA" id="ARBA00023136"/>
    </source>
</evidence>
<accession>A0A0K9NQ43</accession>
<evidence type="ECO:0000256" key="3">
    <source>
        <dbReference type="ARBA" id="ARBA00022692"/>
    </source>
</evidence>
<evidence type="ECO:0000256" key="4">
    <source>
        <dbReference type="ARBA" id="ARBA00022989"/>
    </source>
</evidence>
<sequence>MAATDMNFISVDPIEICFAFELNQQISCSLRLSNKTEDHVGFKVKTTSPKKYCVRPNSGILPPRSSSDITITMQAQKEAPVGMLCRDKFLIQSILVDSTLDAKDVTSDMFSSTSKYVVEEARLGVVFNHHQSSASSSSAESSMPAANGDPSSSRSPPPVLVEASCSNIVEERKLIEPDDDNEKKQQISQPPQAVLQEHQELRQKSESSFPVVVVVVIAVVAILLAYLIKKN</sequence>
<feature type="region of interest" description="Disordered" evidence="6">
    <location>
        <begin position="133"/>
        <end position="160"/>
    </location>
</feature>
<organism evidence="9 10">
    <name type="scientific">Zostera marina</name>
    <name type="common">Eelgrass</name>
    <dbReference type="NCBI Taxonomy" id="29655"/>
    <lineage>
        <taxon>Eukaryota</taxon>
        <taxon>Viridiplantae</taxon>
        <taxon>Streptophyta</taxon>
        <taxon>Embryophyta</taxon>
        <taxon>Tracheophyta</taxon>
        <taxon>Spermatophyta</taxon>
        <taxon>Magnoliopsida</taxon>
        <taxon>Liliopsida</taxon>
        <taxon>Zosteraceae</taxon>
        <taxon>Zostera</taxon>
    </lineage>
</organism>
<evidence type="ECO:0000313" key="10">
    <source>
        <dbReference type="Proteomes" id="UP000036987"/>
    </source>
</evidence>
<evidence type="ECO:0000256" key="2">
    <source>
        <dbReference type="ARBA" id="ARBA00008932"/>
    </source>
</evidence>
<dbReference type="EMBL" id="LFYR01001898">
    <property type="protein sequence ID" value="KMZ58723.1"/>
    <property type="molecule type" value="Genomic_DNA"/>
</dbReference>
<dbReference type="PIRSF" id="PIRSF019693">
    <property type="entry name" value="VAMP-associated"/>
    <property type="match status" value="1"/>
</dbReference>
<dbReference type="GO" id="GO:0005886">
    <property type="term" value="C:plasma membrane"/>
    <property type="evidence" value="ECO:0000318"/>
    <property type="project" value="GO_Central"/>
</dbReference>
<evidence type="ECO:0000313" key="9">
    <source>
        <dbReference type="EMBL" id="KMZ58723.1"/>
    </source>
</evidence>
<comment type="similarity">
    <text evidence="2">Belongs to the VAMP-associated protein (VAP) (TC 9.B.17) family.</text>
</comment>
<comment type="subcellular location">
    <subcellularLocation>
        <location evidence="1">Membrane</location>
        <topology evidence="1">Single-pass type IV membrane protein</topology>
    </subcellularLocation>
</comment>
<gene>
    <name evidence="9" type="ORF">ZOSMA_74G00650</name>
</gene>
<reference evidence="10" key="1">
    <citation type="journal article" date="2016" name="Nature">
        <title>The genome of the seagrass Zostera marina reveals angiosperm adaptation to the sea.</title>
        <authorList>
            <person name="Olsen J.L."/>
            <person name="Rouze P."/>
            <person name="Verhelst B."/>
            <person name="Lin Y.-C."/>
            <person name="Bayer T."/>
            <person name="Collen J."/>
            <person name="Dattolo E."/>
            <person name="De Paoli E."/>
            <person name="Dittami S."/>
            <person name="Maumus F."/>
            <person name="Michel G."/>
            <person name="Kersting A."/>
            <person name="Lauritano C."/>
            <person name="Lohaus R."/>
            <person name="Toepel M."/>
            <person name="Tonon T."/>
            <person name="Vanneste K."/>
            <person name="Amirebrahimi M."/>
            <person name="Brakel J."/>
            <person name="Bostroem C."/>
            <person name="Chovatia M."/>
            <person name="Grimwood J."/>
            <person name="Jenkins J.W."/>
            <person name="Jueterbock A."/>
            <person name="Mraz A."/>
            <person name="Stam W.T."/>
            <person name="Tice H."/>
            <person name="Bornberg-Bauer E."/>
            <person name="Green P.J."/>
            <person name="Pearson G.A."/>
            <person name="Procaccini G."/>
            <person name="Duarte C.M."/>
            <person name="Schmutz J."/>
            <person name="Reusch T.B.H."/>
            <person name="Van de Peer Y."/>
        </authorList>
    </citation>
    <scope>NUCLEOTIDE SEQUENCE [LARGE SCALE GENOMIC DNA]</scope>
    <source>
        <strain evidence="10">cv. Finnish</strain>
    </source>
</reference>
<dbReference type="PANTHER" id="PTHR10809">
    <property type="entry name" value="VESICLE-ASSOCIATED MEMBRANE PROTEIN-ASSOCIATED PROTEIN"/>
    <property type="match status" value="1"/>
</dbReference>
<feature type="transmembrane region" description="Helical" evidence="7">
    <location>
        <begin position="209"/>
        <end position="228"/>
    </location>
</feature>
<keyword evidence="5 7" id="KW-0472">Membrane</keyword>
<dbReference type="InterPro" id="IPR000535">
    <property type="entry name" value="MSP_dom"/>
</dbReference>
<keyword evidence="3 7" id="KW-0812">Transmembrane</keyword>
<keyword evidence="10" id="KW-1185">Reference proteome</keyword>
<dbReference type="GO" id="GO:0005789">
    <property type="term" value="C:endoplasmic reticulum membrane"/>
    <property type="evidence" value="ECO:0000318"/>
    <property type="project" value="GO_Central"/>
</dbReference>
<feature type="compositionally biased region" description="Low complexity" evidence="6">
    <location>
        <begin position="133"/>
        <end position="154"/>
    </location>
</feature>
<name>A0A0K9NQ43_ZOSMR</name>
<evidence type="ECO:0000259" key="8">
    <source>
        <dbReference type="PROSITE" id="PS50202"/>
    </source>
</evidence>
<dbReference type="Gene3D" id="2.60.40.10">
    <property type="entry name" value="Immunoglobulins"/>
    <property type="match status" value="1"/>
</dbReference>
<dbReference type="SUPFAM" id="SSF49354">
    <property type="entry name" value="PapD-like"/>
    <property type="match status" value="1"/>
</dbReference>
<dbReference type="AlphaFoldDB" id="A0A0K9NQ43"/>
<feature type="compositionally biased region" description="Basic and acidic residues" evidence="6">
    <location>
        <begin position="174"/>
        <end position="185"/>
    </location>
</feature>